<keyword evidence="2" id="KW-0813">Transport</keyword>
<dbReference type="InterPro" id="IPR011701">
    <property type="entry name" value="MFS"/>
</dbReference>
<evidence type="ECO:0000256" key="7">
    <source>
        <dbReference type="SAM" id="Phobius"/>
    </source>
</evidence>
<evidence type="ECO:0000313" key="9">
    <source>
        <dbReference type="EMBL" id="HIU64331.1"/>
    </source>
</evidence>
<evidence type="ECO:0000256" key="6">
    <source>
        <dbReference type="ARBA" id="ARBA00023136"/>
    </source>
</evidence>
<dbReference type="EMBL" id="DVNI01000074">
    <property type="protein sequence ID" value="HIU64331.1"/>
    <property type="molecule type" value="Genomic_DNA"/>
</dbReference>
<feature type="transmembrane region" description="Helical" evidence="7">
    <location>
        <begin position="144"/>
        <end position="165"/>
    </location>
</feature>
<reference evidence="9" key="2">
    <citation type="journal article" date="2021" name="PeerJ">
        <title>Extensive microbial diversity within the chicken gut microbiome revealed by metagenomics and culture.</title>
        <authorList>
            <person name="Gilroy R."/>
            <person name="Ravi A."/>
            <person name="Getino M."/>
            <person name="Pursley I."/>
            <person name="Horton D.L."/>
            <person name="Alikhan N.F."/>
            <person name="Baker D."/>
            <person name="Gharbi K."/>
            <person name="Hall N."/>
            <person name="Watson M."/>
            <person name="Adriaenssens E.M."/>
            <person name="Foster-Nyarko E."/>
            <person name="Jarju S."/>
            <person name="Secka A."/>
            <person name="Antonio M."/>
            <person name="Oren A."/>
            <person name="Chaudhuri R.R."/>
            <person name="La Ragione R."/>
            <person name="Hildebrand F."/>
            <person name="Pallen M.J."/>
        </authorList>
    </citation>
    <scope>NUCLEOTIDE SEQUENCE</scope>
    <source>
        <strain evidence="9">CHK160-1198</strain>
    </source>
</reference>
<evidence type="ECO:0000313" key="10">
    <source>
        <dbReference type="Proteomes" id="UP000824099"/>
    </source>
</evidence>
<dbReference type="PROSITE" id="PS50850">
    <property type="entry name" value="MFS"/>
    <property type="match status" value="1"/>
</dbReference>
<dbReference type="Pfam" id="PF07690">
    <property type="entry name" value="MFS_1"/>
    <property type="match status" value="1"/>
</dbReference>
<keyword evidence="6 7" id="KW-0472">Membrane</keyword>
<evidence type="ECO:0000256" key="3">
    <source>
        <dbReference type="ARBA" id="ARBA00022475"/>
    </source>
</evidence>
<feature type="transmembrane region" description="Helical" evidence="7">
    <location>
        <begin position="21"/>
        <end position="46"/>
    </location>
</feature>
<proteinExistence type="predicted"/>
<feature type="transmembrane region" description="Helical" evidence="7">
    <location>
        <begin position="384"/>
        <end position="402"/>
    </location>
</feature>
<evidence type="ECO:0000259" key="8">
    <source>
        <dbReference type="PROSITE" id="PS50850"/>
    </source>
</evidence>
<evidence type="ECO:0000256" key="5">
    <source>
        <dbReference type="ARBA" id="ARBA00022989"/>
    </source>
</evidence>
<dbReference type="PANTHER" id="PTHR43414:SF1">
    <property type="entry name" value="PEPTIDE PERMEASE"/>
    <property type="match status" value="1"/>
</dbReference>
<evidence type="ECO:0000256" key="1">
    <source>
        <dbReference type="ARBA" id="ARBA00004651"/>
    </source>
</evidence>
<evidence type="ECO:0000256" key="2">
    <source>
        <dbReference type="ARBA" id="ARBA00022448"/>
    </source>
</evidence>
<feature type="transmembrane region" description="Helical" evidence="7">
    <location>
        <begin position="115"/>
        <end position="137"/>
    </location>
</feature>
<dbReference type="Gene3D" id="1.20.1250.20">
    <property type="entry name" value="MFS general substrate transporter like domains"/>
    <property type="match status" value="2"/>
</dbReference>
<dbReference type="GO" id="GO:0005886">
    <property type="term" value="C:plasma membrane"/>
    <property type="evidence" value="ECO:0007669"/>
    <property type="project" value="UniProtKB-SubCell"/>
</dbReference>
<feature type="transmembrane region" description="Helical" evidence="7">
    <location>
        <begin position="268"/>
        <end position="285"/>
    </location>
</feature>
<feature type="transmembrane region" description="Helical" evidence="7">
    <location>
        <begin position="227"/>
        <end position="248"/>
    </location>
</feature>
<feature type="transmembrane region" description="Helical" evidence="7">
    <location>
        <begin position="354"/>
        <end position="372"/>
    </location>
</feature>
<evidence type="ECO:0000256" key="4">
    <source>
        <dbReference type="ARBA" id="ARBA00022692"/>
    </source>
</evidence>
<comment type="subcellular location">
    <subcellularLocation>
        <location evidence="1">Cell membrane</location>
        <topology evidence="1">Multi-pass membrane protein</topology>
    </subcellularLocation>
</comment>
<feature type="domain" description="Major facilitator superfamily (MFS) profile" evidence="8">
    <location>
        <begin position="19"/>
        <end position="408"/>
    </location>
</feature>
<feature type="transmembrane region" description="Helical" evidence="7">
    <location>
        <begin position="90"/>
        <end position="109"/>
    </location>
</feature>
<dbReference type="SUPFAM" id="SSF103473">
    <property type="entry name" value="MFS general substrate transporter"/>
    <property type="match status" value="1"/>
</dbReference>
<keyword evidence="5 7" id="KW-1133">Transmembrane helix</keyword>
<dbReference type="PANTHER" id="PTHR43414">
    <property type="entry name" value="MULTIDRUG RESISTANCE PROTEIN MDTG"/>
    <property type="match status" value="1"/>
</dbReference>
<keyword evidence="4 7" id="KW-0812">Transmembrane</keyword>
<gene>
    <name evidence="9" type="ORF">IAB06_04765</name>
</gene>
<reference evidence="9" key="1">
    <citation type="submission" date="2020-10" db="EMBL/GenBank/DDBJ databases">
        <authorList>
            <person name="Gilroy R."/>
        </authorList>
    </citation>
    <scope>NUCLEOTIDE SEQUENCE</scope>
    <source>
        <strain evidence="9">CHK160-1198</strain>
    </source>
</reference>
<accession>A0A9D1MPY7</accession>
<feature type="transmembrane region" description="Helical" evidence="7">
    <location>
        <begin position="320"/>
        <end position="342"/>
    </location>
</feature>
<feature type="transmembrane region" description="Helical" evidence="7">
    <location>
        <begin position="177"/>
        <end position="197"/>
    </location>
</feature>
<dbReference type="PRINTS" id="PR01035">
    <property type="entry name" value="TCRTETA"/>
</dbReference>
<keyword evidence="3" id="KW-1003">Cell membrane</keyword>
<protein>
    <submittedName>
        <fullName evidence="9">MFS transporter</fullName>
    </submittedName>
</protein>
<dbReference type="InterPro" id="IPR036259">
    <property type="entry name" value="MFS_trans_sf"/>
</dbReference>
<comment type="caution">
    <text evidence="9">The sequence shown here is derived from an EMBL/GenBank/DDBJ whole genome shotgun (WGS) entry which is preliminary data.</text>
</comment>
<feature type="transmembrane region" description="Helical" evidence="7">
    <location>
        <begin position="58"/>
        <end position="78"/>
    </location>
</feature>
<name>A0A9D1MPY7_9FIRM</name>
<organism evidence="9 10">
    <name type="scientific">Candidatus Avacidaminococcus intestinavium</name>
    <dbReference type="NCBI Taxonomy" id="2840684"/>
    <lineage>
        <taxon>Bacteria</taxon>
        <taxon>Bacillati</taxon>
        <taxon>Bacillota</taxon>
        <taxon>Negativicutes</taxon>
        <taxon>Acidaminococcales</taxon>
        <taxon>Acidaminococcaceae</taxon>
        <taxon>Acidaminococcaceae incertae sedis</taxon>
        <taxon>Candidatus Avacidaminococcus</taxon>
    </lineage>
</organism>
<dbReference type="Proteomes" id="UP000824099">
    <property type="component" value="Unassembled WGS sequence"/>
</dbReference>
<dbReference type="InterPro" id="IPR020846">
    <property type="entry name" value="MFS_dom"/>
</dbReference>
<feature type="transmembrane region" description="Helical" evidence="7">
    <location>
        <begin position="297"/>
        <end position="314"/>
    </location>
</feature>
<dbReference type="InterPro" id="IPR001958">
    <property type="entry name" value="Tet-R_TetA/multi-R_MdtG-like"/>
</dbReference>
<dbReference type="AlphaFoldDB" id="A0A9D1MPY7"/>
<dbReference type="GO" id="GO:0022857">
    <property type="term" value="F:transmembrane transporter activity"/>
    <property type="evidence" value="ECO:0007669"/>
    <property type="project" value="InterPro"/>
</dbReference>
<sequence length="414" mass="44739">MAVNNHKVYQNQPVNWRRNLLVLWGGVFLTCASYTMIVPFLPLYLLQELGVSPTSVNMWTGIIFSITFLGSAIMAPYWGALADKVGQKRMVVRAGFGLSLCYCLAALASTPTQLFLVRALTGVISGFVPAAMALCSATLPAERLGWGMGWMQAAVASGSVIGPLIGGYVSEWFSMHFSFYVAAVALAAATIGIMFFVQDVFKNESNKHQNDGGVIHDLLLAVNNKNLLYIMVLFFLVQSCLMLIQPLLTIYVRDLMGGMEGAVKASGVVFSLAGIAGIMAAPFWGKLGQKIGFTKTLFFVMFCAGFTNLFQVFVDNIWQFGFVQFVFGLFLAGAAPNINAGIVKTTDPLVRGKAFGLVTSAQQFGGVMGPLLGGFLGSFLATKYILVFTGIILMTAGLHIYFTKVKSKQGNSTW</sequence>